<gene>
    <name evidence="3" type="ORF">DV706_14695</name>
</gene>
<dbReference type="AlphaFoldDB" id="A0A4D6HQ69"/>
<dbReference type="RefSeq" id="WP_006067518.1">
    <property type="nucleotide sequence ID" value="NZ_CP031305.1"/>
</dbReference>
<feature type="domain" description="Halobacterial output" evidence="2">
    <location>
        <begin position="15"/>
        <end position="89"/>
    </location>
</feature>
<dbReference type="KEGG" id="nbg:DV706_14695"/>
<protein>
    <recommendedName>
        <fullName evidence="2">Halobacterial output domain-containing protein</fullName>
    </recommendedName>
</protein>
<dbReference type="InterPro" id="IPR040624">
    <property type="entry name" value="HalOD1"/>
</dbReference>
<organism evidence="3 4">
    <name type="scientific">Natronorubrum bangense</name>
    <dbReference type="NCBI Taxonomy" id="61858"/>
    <lineage>
        <taxon>Archaea</taxon>
        <taxon>Methanobacteriati</taxon>
        <taxon>Methanobacteriota</taxon>
        <taxon>Stenosarchaea group</taxon>
        <taxon>Halobacteria</taxon>
        <taxon>Halobacteriales</taxon>
        <taxon>Natrialbaceae</taxon>
        <taxon>Natronorubrum</taxon>
    </lineage>
</organism>
<proteinExistence type="predicted"/>
<name>A0A4D6HQ69_9EURY</name>
<feature type="region of interest" description="Disordered" evidence="1">
    <location>
        <begin position="86"/>
        <end position="110"/>
    </location>
</feature>
<evidence type="ECO:0000259" key="2">
    <source>
        <dbReference type="Pfam" id="PF18545"/>
    </source>
</evidence>
<evidence type="ECO:0000313" key="3">
    <source>
        <dbReference type="EMBL" id="QCC55605.1"/>
    </source>
</evidence>
<sequence>MTPPQQPSSAELGAPTQRIIEAVAAHEGVDVTAIEPPAYEPLYTVIDPEALDALFRTSSPHSETTARVILEYAGYEIVVHADGHVEVSELSTTETRHTDRRQKRNTPTAD</sequence>
<reference evidence="3 4" key="1">
    <citation type="journal article" date="2019" name="Nat. Commun.">
        <title>A new type of DNA phosphorothioation-based antiviral system in archaea.</title>
        <authorList>
            <person name="Xiong L."/>
            <person name="Liu S."/>
            <person name="Chen S."/>
            <person name="Xiao Y."/>
            <person name="Zhu B."/>
            <person name="Gao Y."/>
            <person name="Zhang Y."/>
            <person name="Chen B."/>
            <person name="Luo J."/>
            <person name="Deng Z."/>
            <person name="Chen X."/>
            <person name="Wang L."/>
            <person name="Chen S."/>
        </authorList>
    </citation>
    <scope>NUCLEOTIDE SEQUENCE [LARGE SCALE GENOMIC DNA]</scope>
    <source>
        <strain evidence="3 4">JCM 10635</strain>
    </source>
</reference>
<accession>A0A4D6HQ69</accession>
<dbReference type="EMBL" id="CP031305">
    <property type="protein sequence ID" value="QCC55605.1"/>
    <property type="molecule type" value="Genomic_DNA"/>
</dbReference>
<evidence type="ECO:0000256" key="1">
    <source>
        <dbReference type="SAM" id="MobiDB-lite"/>
    </source>
</evidence>
<dbReference type="Proteomes" id="UP000296822">
    <property type="component" value="Chromosome"/>
</dbReference>
<dbReference type="GeneID" id="39852513"/>
<evidence type="ECO:0000313" key="4">
    <source>
        <dbReference type="Proteomes" id="UP000296822"/>
    </source>
</evidence>
<dbReference type="Pfam" id="PF18545">
    <property type="entry name" value="HalOD1"/>
    <property type="match status" value="1"/>
</dbReference>